<proteinExistence type="predicted"/>
<keyword evidence="2" id="KW-1185">Reference proteome</keyword>
<evidence type="ECO:0000313" key="1">
    <source>
        <dbReference type="EMBL" id="MBU2666923.1"/>
    </source>
</evidence>
<dbReference type="EMBL" id="JAHKKG010000008">
    <property type="protein sequence ID" value="MBU2666923.1"/>
    <property type="molecule type" value="Genomic_DNA"/>
</dbReference>
<name>A0ABS5YU85_9ACTN</name>
<comment type="caution">
    <text evidence="1">The sequence shown here is derived from an EMBL/GenBank/DDBJ whole genome shotgun (WGS) entry which is preliminary data.</text>
</comment>
<evidence type="ECO:0000313" key="2">
    <source>
        <dbReference type="Proteomes" id="UP001519654"/>
    </source>
</evidence>
<sequence>MNPVLHTLRCIGHAELDRLADAAGLPAAETESALIDLAVDGLVTRSHGAWGLTDAGQARDATQTAAALDAAGARPAVTSAYETFLVLNPELLDLCSAWQLGPGAPVTTFLARFTDLNARVQPVLSALPRFDRYRQRLDDALLRAHEGATGELTDSMTSYHVIWFQLHEDLLATLGIPRS</sequence>
<gene>
    <name evidence="1" type="ORF">KOI35_25760</name>
</gene>
<protein>
    <submittedName>
        <fullName evidence="1">Transcriptional regulator</fullName>
    </submittedName>
</protein>
<reference evidence="1 2" key="1">
    <citation type="submission" date="2021-06" db="EMBL/GenBank/DDBJ databases">
        <title>Actinoplanes lichenicola sp. nov., and Actinoplanes ovalisporus sp. nov., isolated from lichen in Thailand.</title>
        <authorList>
            <person name="Saeng-In P."/>
            <person name="Kanchanasin P."/>
            <person name="Yuki M."/>
            <person name="Kudo T."/>
            <person name="Ohkuma M."/>
            <person name="Phongsopitanun W."/>
            <person name="Tanasupawat S."/>
        </authorList>
    </citation>
    <scope>NUCLEOTIDE SEQUENCE [LARGE SCALE GENOMIC DNA]</scope>
    <source>
        <strain evidence="1 2">NBRC 110975</strain>
    </source>
</reference>
<accession>A0ABS5YU85</accession>
<dbReference type="Proteomes" id="UP001519654">
    <property type="component" value="Unassembled WGS sequence"/>
</dbReference>
<organism evidence="1 2">
    <name type="scientific">Paractinoplanes bogorensis</name>
    <dbReference type="NCBI Taxonomy" id="1610840"/>
    <lineage>
        <taxon>Bacteria</taxon>
        <taxon>Bacillati</taxon>
        <taxon>Actinomycetota</taxon>
        <taxon>Actinomycetes</taxon>
        <taxon>Micromonosporales</taxon>
        <taxon>Micromonosporaceae</taxon>
        <taxon>Paractinoplanes</taxon>
    </lineage>
</organism>
<dbReference type="RefSeq" id="WP_215791032.1">
    <property type="nucleotide sequence ID" value="NZ_JAHKKG010000008.1"/>
</dbReference>